<dbReference type="InterPro" id="IPR027417">
    <property type="entry name" value="P-loop_NTPase"/>
</dbReference>
<name>A0ABT1KZ01_9ACTN</name>
<proteinExistence type="predicted"/>
<evidence type="ECO:0000313" key="2">
    <source>
        <dbReference type="EMBL" id="MCP3422977.1"/>
    </source>
</evidence>
<evidence type="ECO:0008006" key="4">
    <source>
        <dbReference type="Google" id="ProtNLM"/>
    </source>
</evidence>
<organism evidence="2 3">
    <name type="scientific">Nocardioides pinisoli</name>
    <dbReference type="NCBI Taxonomy" id="2950279"/>
    <lineage>
        <taxon>Bacteria</taxon>
        <taxon>Bacillati</taxon>
        <taxon>Actinomycetota</taxon>
        <taxon>Actinomycetes</taxon>
        <taxon>Propionibacteriales</taxon>
        <taxon>Nocardioidaceae</taxon>
        <taxon>Nocardioides</taxon>
    </lineage>
</organism>
<dbReference type="EMBL" id="JANARS010000006">
    <property type="protein sequence ID" value="MCP3422977.1"/>
    <property type="molecule type" value="Genomic_DNA"/>
</dbReference>
<gene>
    <name evidence="2" type="ORF">NCI01_14325</name>
</gene>
<dbReference type="RefSeq" id="WP_254182175.1">
    <property type="nucleotide sequence ID" value="NZ_JANARS010000006.1"/>
</dbReference>
<feature type="region of interest" description="Disordered" evidence="1">
    <location>
        <begin position="1"/>
        <end position="34"/>
    </location>
</feature>
<accession>A0ABT1KZ01</accession>
<evidence type="ECO:0000256" key="1">
    <source>
        <dbReference type="SAM" id="MobiDB-lite"/>
    </source>
</evidence>
<dbReference type="SUPFAM" id="SSF52540">
    <property type="entry name" value="P-loop containing nucleoside triphosphate hydrolases"/>
    <property type="match status" value="1"/>
</dbReference>
<keyword evidence="3" id="KW-1185">Reference proteome</keyword>
<comment type="caution">
    <text evidence="2">The sequence shown here is derived from an EMBL/GenBank/DDBJ whole genome shotgun (WGS) entry which is preliminary data.</text>
</comment>
<protein>
    <recommendedName>
        <fullName evidence="4">AAA family ATPase</fullName>
    </recommendedName>
</protein>
<dbReference type="Proteomes" id="UP001204524">
    <property type="component" value="Unassembled WGS sequence"/>
</dbReference>
<evidence type="ECO:0000313" key="3">
    <source>
        <dbReference type="Proteomes" id="UP001204524"/>
    </source>
</evidence>
<sequence length="373" mass="40825">MSERTHWSKPINLDAALAGAPPPEPAVGTWTDTSGDKSRTRALFYPNEVHSVGGEPESMKSWLLLLASVQEIKLGRHVMYVDMEANDRSIVYRLKLLGATNARIKKHFHYFRPDDAISEEDQRRFRLMVKRWSPSLVVLDGVTEAYSLHGLSINSSEDAAAWFALFARRFQTKGAVDGYDGPAIVELDHVVKDRDGRGNWTIGTQHKKAGIKGAMYMVESLRPFGAGKHGVSRLLLAKDSPGGVAYVSIGGKARQRYVADLHCDATGGGAGVDAWIETTEVNEAVDPEADKPLAEQYGFRMLMQDVCDFIGKNPGASLRLVRSGVKGTNERIALAVEHLCRDGFVANEGSGNRAQYVVKQEFSALRVVPGGAD</sequence>
<dbReference type="Gene3D" id="3.40.50.300">
    <property type="entry name" value="P-loop containing nucleotide triphosphate hydrolases"/>
    <property type="match status" value="1"/>
</dbReference>
<reference evidence="2 3" key="1">
    <citation type="submission" date="2022-06" db="EMBL/GenBank/DDBJ databases">
        <authorList>
            <person name="So Y."/>
        </authorList>
    </citation>
    <scope>NUCLEOTIDE SEQUENCE [LARGE SCALE GENOMIC DNA]</scope>
    <source>
        <strain evidence="2 3">STR3</strain>
    </source>
</reference>